<evidence type="ECO:0000313" key="3">
    <source>
        <dbReference type="EMBL" id="SAI71087.1"/>
    </source>
</evidence>
<sequence>MHIAHCLVGTALVVLAGMAGTAAAQVLPPAAQPSGATPGRVYSTNQPAYMAPPGGNRALPPIPRQPGELGVTIYQPPRAVPVQPSPQSAPTLPSRPSRPSAPASPSSALPSYTPAPAVPVVPSRPGGTSRYGR</sequence>
<evidence type="ECO:0000256" key="1">
    <source>
        <dbReference type="SAM" id="MobiDB-lite"/>
    </source>
</evidence>
<gene>
    <name evidence="3" type="ORF">SAMEA3906486_03347</name>
</gene>
<name>A0A157SKY6_9BORD</name>
<feature type="chain" id="PRO_5007616343" evidence="2">
    <location>
        <begin position="25"/>
        <end position="133"/>
    </location>
</feature>
<evidence type="ECO:0000256" key="2">
    <source>
        <dbReference type="SAM" id="SignalP"/>
    </source>
</evidence>
<feature type="region of interest" description="Disordered" evidence="1">
    <location>
        <begin position="29"/>
        <end position="133"/>
    </location>
</feature>
<protein>
    <submittedName>
        <fullName evidence="3">Uncharacterized protein</fullName>
    </submittedName>
</protein>
<dbReference type="Proteomes" id="UP000076848">
    <property type="component" value="Unassembled WGS sequence"/>
</dbReference>
<proteinExistence type="predicted"/>
<dbReference type="EMBL" id="FKIF01000007">
    <property type="protein sequence ID" value="SAI71087.1"/>
    <property type="molecule type" value="Genomic_DNA"/>
</dbReference>
<evidence type="ECO:0000313" key="4">
    <source>
        <dbReference type="Proteomes" id="UP000076848"/>
    </source>
</evidence>
<accession>A0A157SKY6</accession>
<feature type="compositionally biased region" description="Low complexity" evidence="1">
    <location>
        <begin position="88"/>
        <end position="121"/>
    </location>
</feature>
<dbReference type="OrthoDB" id="9907199at2"/>
<dbReference type="AlphaFoldDB" id="A0A157SKY6"/>
<keyword evidence="4" id="KW-1185">Reference proteome</keyword>
<organism evidence="3 4">
    <name type="scientific">Bordetella ansorpii</name>
    <dbReference type="NCBI Taxonomy" id="288768"/>
    <lineage>
        <taxon>Bacteria</taxon>
        <taxon>Pseudomonadati</taxon>
        <taxon>Pseudomonadota</taxon>
        <taxon>Betaproteobacteria</taxon>
        <taxon>Burkholderiales</taxon>
        <taxon>Alcaligenaceae</taxon>
        <taxon>Bordetella</taxon>
    </lineage>
</organism>
<dbReference type="RefSeq" id="WP_066129348.1">
    <property type="nucleotide sequence ID" value="NZ_FKIF01000007.1"/>
</dbReference>
<keyword evidence="2" id="KW-0732">Signal</keyword>
<feature type="signal peptide" evidence="2">
    <location>
        <begin position="1"/>
        <end position="24"/>
    </location>
</feature>
<reference evidence="3 4" key="1">
    <citation type="submission" date="2016-04" db="EMBL/GenBank/DDBJ databases">
        <authorList>
            <consortium name="Pathogen Informatics"/>
        </authorList>
    </citation>
    <scope>NUCLEOTIDE SEQUENCE [LARGE SCALE GENOMIC DNA]</scope>
    <source>
        <strain evidence="3 4">H050680373</strain>
    </source>
</reference>